<dbReference type="AlphaFoldDB" id="A0A8S4BEU4"/>
<comment type="caution">
    <text evidence="2">The sequence shown here is derived from an EMBL/GenBank/DDBJ whole genome shotgun (WGS) entry which is preliminary data.</text>
</comment>
<feature type="region of interest" description="Disordered" evidence="1">
    <location>
        <begin position="63"/>
        <end position="131"/>
    </location>
</feature>
<feature type="region of interest" description="Disordered" evidence="1">
    <location>
        <begin position="37"/>
        <end position="56"/>
    </location>
</feature>
<dbReference type="EMBL" id="CAJRST010015002">
    <property type="protein sequence ID" value="CAG5930740.1"/>
    <property type="molecule type" value="Genomic_DNA"/>
</dbReference>
<proteinExistence type="predicted"/>
<name>A0A8S4BEU4_9TELE</name>
<gene>
    <name evidence="2" type="ORF">MMEN_LOCUS13299</name>
</gene>
<dbReference type="OrthoDB" id="5376140at2759"/>
<feature type="compositionally biased region" description="Acidic residues" evidence="1">
    <location>
        <begin position="103"/>
        <end position="119"/>
    </location>
</feature>
<evidence type="ECO:0000313" key="2">
    <source>
        <dbReference type="EMBL" id="CAG5930740.1"/>
    </source>
</evidence>
<protein>
    <submittedName>
        <fullName evidence="2">(Atlantic silverside) hypothetical protein</fullName>
    </submittedName>
</protein>
<evidence type="ECO:0000313" key="3">
    <source>
        <dbReference type="Proteomes" id="UP000677803"/>
    </source>
</evidence>
<dbReference type="Proteomes" id="UP000677803">
    <property type="component" value="Unassembled WGS sequence"/>
</dbReference>
<evidence type="ECO:0000256" key="1">
    <source>
        <dbReference type="SAM" id="MobiDB-lite"/>
    </source>
</evidence>
<sequence>MPTRQVDPVIAVVEWSLHPAVQQLQMRHLCLNQSRGKSSFEWRPGGSEEGAAESGQWVQWWRTDEERDHNQPNNPEEALRSGRRNGNGARAAWGGGGVSSSDITEEEYVPDSEDSESDSINDSPVETKGKIPWTQQEKMAVQQFMTSFVAMRKVPGKNECIMCIEKSSPALQRRTWKDLFSLALLLEMAA</sequence>
<reference evidence="2" key="1">
    <citation type="submission" date="2021-05" db="EMBL/GenBank/DDBJ databases">
        <authorList>
            <person name="Tigano A."/>
        </authorList>
    </citation>
    <scope>NUCLEOTIDE SEQUENCE</scope>
</reference>
<keyword evidence="3" id="KW-1185">Reference proteome</keyword>
<organism evidence="2 3">
    <name type="scientific">Menidia menidia</name>
    <name type="common">Atlantic silverside</name>
    <dbReference type="NCBI Taxonomy" id="238744"/>
    <lineage>
        <taxon>Eukaryota</taxon>
        <taxon>Metazoa</taxon>
        <taxon>Chordata</taxon>
        <taxon>Craniata</taxon>
        <taxon>Vertebrata</taxon>
        <taxon>Euteleostomi</taxon>
        <taxon>Actinopterygii</taxon>
        <taxon>Neopterygii</taxon>
        <taxon>Teleostei</taxon>
        <taxon>Neoteleostei</taxon>
        <taxon>Acanthomorphata</taxon>
        <taxon>Ovalentaria</taxon>
        <taxon>Atherinomorphae</taxon>
        <taxon>Atheriniformes</taxon>
        <taxon>Atherinopsidae</taxon>
        <taxon>Menidiinae</taxon>
        <taxon>Menidia</taxon>
    </lineage>
</organism>
<accession>A0A8S4BEU4</accession>